<evidence type="ECO:0000313" key="1">
    <source>
        <dbReference type="EMBL" id="KAF9493882.1"/>
    </source>
</evidence>
<evidence type="ECO:0000313" key="2">
    <source>
        <dbReference type="Proteomes" id="UP000807025"/>
    </source>
</evidence>
<name>A0A9P6D7A3_PLEER</name>
<keyword evidence="2" id="KW-1185">Reference proteome</keyword>
<accession>A0A9P6D7A3</accession>
<sequence length="187" mass="21307">MRGPMDICSRALLFSPQVWSTTAIRKFPGGASRPRGRRTKNRRSQSYLSELSDLFRLSAQRPLRYRSLSLRNLQETLEENEANLTFTATSSYYLYLMVNTFGEWDLLPAESWLVLGGYIERLLDVTEDAVRPGTSIQTLLVNISTDRHRLHGAFAVNVVTTIKSPVKHMDSSIRRSYLCSGTRQQCT</sequence>
<proteinExistence type="predicted"/>
<protein>
    <submittedName>
        <fullName evidence="1">Uncharacterized protein</fullName>
    </submittedName>
</protein>
<dbReference type="AlphaFoldDB" id="A0A9P6D7A3"/>
<organism evidence="1 2">
    <name type="scientific">Pleurotus eryngii</name>
    <name type="common">Boletus of the steppes</name>
    <dbReference type="NCBI Taxonomy" id="5323"/>
    <lineage>
        <taxon>Eukaryota</taxon>
        <taxon>Fungi</taxon>
        <taxon>Dikarya</taxon>
        <taxon>Basidiomycota</taxon>
        <taxon>Agaricomycotina</taxon>
        <taxon>Agaricomycetes</taxon>
        <taxon>Agaricomycetidae</taxon>
        <taxon>Agaricales</taxon>
        <taxon>Pleurotineae</taxon>
        <taxon>Pleurotaceae</taxon>
        <taxon>Pleurotus</taxon>
    </lineage>
</organism>
<dbReference type="Proteomes" id="UP000807025">
    <property type="component" value="Unassembled WGS sequence"/>
</dbReference>
<dbReference type="EMBL" id="MU154580">
    <property type="protein sequence ID" value="KAF9493882.1"/>
    <property type="molecule type" value="Genomic_DNA"/>
</dbReference>
<gene>
    <name evidence="1" type="ORF">BDN71DRAFT_1055807</name>
</gene>
<reference evidence="1" key="1">
    <citation type="submission" date="2020-11" db="EMBL/GenBank/DDBJ databases">
        <authorList>
            <consortium name="DOE Joint Genome Institute"/>
            <person name="Ahrendt S."/>
            <person name="Riley R."/>
            <person name="Andreopoulos W."/>
            <person name="Labutti K."/>
            <person name="Pangilinan J."/>
            <person name="Ruiz-Duenas F.J."/>
            <person name="Barrasa J.M."/>
            <person name="Sanchez-Garcia M."/>
            <person name="Camarero S."/>
            <person name="Miyauchi S."/>
            <person name="Serrano A."/>
            <person name="Linde D."/>
            <person name="Babiker R."/>
            <person name="Drula E."/>
            <person name="Ayuso-Fernandez I."/>
            <person name="Pacheco R."/>
            <person name="Padilla G."/>
            <person name="Ferreira P."/>
            <person name="Barriuso J."/>
            <person name="Kellner H."/>
            <person name="Castanera R."/>
            <person name="Alfaro M."/>
            <person name="Ramirez L."/>
            <person name="Pisabarro A.G."/>
            <person name="Kuo A."/>
            <person name="Tritt A."/>
            <person name="Lipzen A."/>
            <person name="He G."/>
            <person name="Yan M."/>
            <person name="Ng V."/>
            <person name="Cullen D."/>
            <person name="Martin F."/>
            <person name="Rosso M.-N."/>
            <person name="Henrissat B."/>
            <person name="Hibbett D."/>
            <person name="Martinez A.T."/>
            <person name="Grigoriev I.V."/>
        </authorList>
    </citation>
    <scope>NUCLEOTIDE SEQUENCE</scope>
    <source>
        <strain evidence="1">ATCC 90797</strain>
    </source>
</reference>
<comment type="caution">
    <text evidence="1">The sequence shown here is derived from an EMBL/GenBank/DDBJ whole genome shotgun (WGS) entry which is preliminary data.</text>
</comment>